<keyword evidence="5" id="KW-0479">Metal-binding</keyword>
<dbReference type="GO" id="GO:0004519">
    <property type="term" value="F:endonuclease activity"/>
    <property type="evidence" value="ECO:0007669"/>
    <property type="project" value="UniProtKB-KW"/>
</dbReference>
<sequence>MEIDNLENIEQPNKNFYIANQRLFLTYSSHIDKIKVKAYFVEKWKVKEMHICHENGDIQIPYMHSHVLVDFGKRFQSRNSRIFDWEGIHPHIKKIKTQKHIDNCYTYLAKEDPDCKYCLKLIKKGFLSSVWDAENKISAMENARNANDALAIEKLYDLKPNNTDDSWDSDEECRFKWWNWQLELINMTKNKPVEDNLVYWIWDETGRNGKTTFSKNMFLNNKQDHFYIGGLGSSRDVCETLIKAKKNGWRGRVCHINLSRQNDKLSIYNA</sequence>
<evidence type="ECO:0000256" key="3">
    <source>
        <dbReference type="ARBA" id="ARBA00022705"/>
    </source>
</evidence>
<evidence type="ECO:0000256" key="5">
    <source>
        <dbReference type="ARBA" id="ARBA00022723"/>
    </source>
</evidence>
<keyword evidence="7" id="KW-0255">Endonuclease</keyword>
<dbReference type="Gene3D" id="3.40.1310.20">
    <property type="match status" value="1"/>
</dbReference>
<keyword evidence="8" id="KW-0378">Hydrolase</keyword>
<evidence type="ECO:0000313" key="12">
    <source>
        <dbReference type="EMBL" id="GAG62181.1"/>
    </source>
</evidence>
<evidence type="ECO:0000256" key="1">
    <source>
        <dbReference type="ARBA" id="ARBA00022679"/>
    </source>
</evidence>
<proteinExistence type="predicted"/>
<name>X1AQL4_9ZZZZ</name>
<dbReference type="GO" id="GO:0006260">
    <property type="term" value="P:DNA replication"/>
    <property type="evidence" value="ECO:0007669"/>
    <property type="project" value="UniProtKB-KW"/>
</dbReference>
<keyword evidence="1" id="KW-0808">Transferase</keyword>
<accession>X1AQL4</accession>
<comment type="caution">
    <text evidence="12">The sequence shown here is derived from an EMBL/GenBank/DDBJ whole genome shotgun (WGS) entry which is preliminary data.</text>
</comment>
<dbReference type="AlphaFoldDB" id="X1AQL4"/>
<evidence type="ECO:0000256" key="9">
    <source>
        <dbReference type="ARBA" id="ARBA00023124"/>
    </source>
</evidence>
<dbReference type="GO" id="GO:0003677">
    <property type="term" value="F:DNA binding"/>
    <property type="evidence" value="ECO:0007669"/>
    <property type="project" value="UniProtKB-KW"/>
</dbReference>
<keyword evidence="4" id="KW-0540">Nuclease</keyword>
<evidence type="ECO:0000256" key="6">
    <source>
        <dbReference type="ARBA" id="ARBA00022741"/>
    </source>
</evidence>
<dbReference type="GO" id="GO:0016787">
    <property type="term" value="F:hydrolase activity"/>
    <property type="evidence" value="ECO:0007669"/>
    <property type="project" value="UniProtKB-KW"/>
</dbReference>
<keyword evidence="10" id="KW-0238">DNA-binding</keyword>
<keyword evidence="9" id="KW-0190">Covalent protein-DNA linkage</keyword>
<gene>
    <name evidence="12" type="ORF">S01H4_14507</name>
</gene>
<dbReference type="InterPro" id="IPR049912">
    <property type="entry name" value="CRESS_DNA_REP"/>
</dbReference>
<evidence type="ECO:0000256" key="10">
    <source>
        <dbReference type="ARBA" id="ARBA00023125"/>
    </source>
</evidence>
<evidence type="ECO:0000256" key="8">
    <source>
        <dbReference type="ARBA" id="ARBA00022801"/>
    </source>
</evidence>
<keyword evidence="6" id="KW-0547">Nucleotide-binding</keyword>
<feature type="non-terminal residue" evidence="12">
    <location>
        <position position="270"/>
    </location>
</feature>
<keyword evidence="3" id="KW-0235">DNA replication</keyword>
<dbReference type="PROSITE" id="PS52020">
    <property type="entry name" value="CRESS_DNA_REP"/>
    <property type="match status" value="1"/>
</dbReference>
<dbReference type="EMBL" id="BART01006364">
    <property type="protein sequence ID" value="GAG62181.1"/>
    <property type="molecule type" value="Genomic_DNA"/>
</dbReference>
<protein>
    <recommendedName>
        <fullName evidence="11">CRESS-DNA virus Rep endonuclease domain-containing protein</fullName>
    </recommendedName>
</protein>
<evidence type="ECO:0000259" key="11">
    <source>
        <dbReference type="PROSITE" id="PS52020"/>
    </source>
</evidence>
<evidence type="ECO:0000256" key="7">
    <source>
        <dbReference type="ARBA" id="ARBA00022759"/>
    </source>
</evidence>
<evidence type="ECO:0000256" key="2">
    <source>
        <dbReference type="ARBA" id="ARBA00022695"/>
    </source>
</evidence>
<dbReference type="GO" id="GO:0016779">
    <property type="term" value="F:nucleotidyltransferase activity"/>
    <property type="evidence" value="ECO:0007669"/>
    <property type="project" value="UniProtKB-KW"/>
</dbReference>
<dbReference type="GO" id="GO:0000166">
    <property type="term" value="F:nucleotide binding"/>
    <property type="evidence" value="ECO:0007669"/>
    <property type="project" value="UniProtKB-KW"/>
</dbReference>
<dbReference type="SUPFAM" id="SSF55464">
    <property type="entry name" value="Origin of replication-binding domain, RBD-like"/>
    <property type="match status" value="1"/>
</dbReference>
<feature type="domain" description="CRESS-DNA virus Rep endonuclease" evidence="11">
    <location>
        <begin position="17"/>
        <end position="127"/>
    </location>
</feature>
<evidence type="ECO:0000256" key="4">
    <source>
        <dbReference type="ARBA" id="ARBA00022722"/>
    </source>
</evidence>
<dbReference type="GO" id="GO:0046872">
    <property type="term" value="F:metal ion binding"/>
    <property type="evidence" value="ECO:0007669"/>
    <property type="project" value="UniProtKB-KW"/>
</dbReference>
<reference evidence="12" key="1">
    <citation type="journal article" date="2014" name="Front. Microbiol.">
        <title>High frequency of phylogenetically diverse reductive dehalogenase-homologous genes in deep subseafloor sedimentary metagenomes.</title>
        <authorList>
            <person name="Kawai M."/>
            <person name="Futagami T."/>
            <person name="Toyoda A."/>
            <person name="Takaki Y."/>
            <person name="Nishi S."/>
            <person name="Hori S."/>
            <person name="Arai W."/>
            <person name="Tsubouchi T."/>
            <person name="Morono Y."/>
            <person name="Uchiyama I."/>
            <person name="Ito T."/>
            <person name="Fujiyama A."/>
            <person name="Inagaki F."/>
            <person name="Takami H."/>
        </authorList>
    </citation>
    <scope>NUCLEOTIDE SEQUENCE</scope>
    <source>
        <strain evidence="12">Expedition CK06-06</strain>
    </source>
</reference>
<keyword evidence="2" id="KW-0548">Nucleotidyltransferase</keyword>
<organism evidence="12">
    <name type="scientific">marine sediment metagenome</name>
    <dbReference type="NCBI Taxonomy" id="412755"/>
    <lineage>
        <taxon>unclassified sequences</taxon>
        <taxon>metagenomes</taxon>
        <taxon>ecological metagenomes</taxon>
    </lineage>
</organism>